<accession>A0A243W5F4</accession>
<name>A0A243W5F4_9BACT</name>
<dbReference type="InterPro" id="IPR000726">
    <property type="entry name" value="Glyco_hydro_19_cat"/>
</dbReference>
<evidence type="ECO:0000313" key="2">
    <source>
        <dbReference type="EMBL" id="OUJ68668.1"/>
    </source>
</evidence>
<evidence type="ECO:0000259" key="1">
    <source>
        <dbReference type="Pfam" id="PF00182"/>
    </source>
</evidence>
<sequence>MNRKLFFDCIRQSLFGSLSTAHVANMTAILDYYEARKLTDMQALAYLLATAYHETGKTMEPVHERGGDAYFFKMYDKGGARPHVAKELGNVLPGDGACYHGRGYVQITGRGNYAAFSKLIGVDLVKDPDKALVPGNAVKILVEGSVLGKFTGKKLDDYFLGPREDPKNARRIINGLDCADTIVCYYRHFLAAIHPTL</sequence>
<dbReference type="SUPFAM" id="SSF53955">
    <property type="entry name" value="Lysozyme-like"/>
    <property type="match status" value="1"/>
</dbReference>
<protein>
    <recommendedName>
        <fullName evidence="1">Glycoside hydrolase family 19 catalytic domain-containing protein</fullName>
    </recommendedName>
</protein>
<dbReference type="OrthoDB" id="3078754at2"/>
<reference evidence="2 3" key="1">
    <citation type="submission" date="2017-01" db="EMBL/GenBank/DDBJ databases">
        <title>A new Hymenobacter.</title>
        <authorList>
            <person name="Liang Y."/>
            <person name="Feng F."/>
        </authorList>
    </citation>
    <scope>NUCLEOTIDE SEQUENCE [LARGE SCALE GENOMIC DNA]</scope>
    <source>
        <strain evidence="2">MIMBbqt21</strain>
    </source>
</reference>
<dbReference type="GO" id="GO:0006032">
    <property type="term" value="P:chitin catabolic process"/>
    <property type="evidence" value="ECO:0007669"/>
    <property type="project" value="InterPro"/>
</dbReference>
<dbReference type="EMBL" id="MTSE01000046">
    <property type="protein sequence ID" value="OUJ68668.1"/>
    <property type="molecule type" value="Genomic_DNA"/>
</dbReference>
<dbReference type="GO" id="GO:0004568">
    <property type="term" value="F:chitinase activity"/>
    <property type="evidence" value="ECO:0007669"/>
    <property type="project" value="InterPro"/>
</dbReference>
<feature type="domain" description="Glycoside hydrolase family 19 catalytic" evidence="1">
    <location>
        <begin position="42"/>
        <end position="130"/>
    </location>
</feature>
<keyword evidence="3" id="KW-1185">Reference proteome</keyword>
<organism evidence="2 3">
    <name type="scientific">Hymenobacter crusticola</name>
    <dbReference type="NCBI Taxonomy" id="1770526"/>
    <lineage>
        <taxon>Bacteria</taxon>
        <taxon>Pseudomonadati</taxon>
        <taxon>Bacteroidota</taxon>
        <taxon>Cytophagia</taxon>
        <taxon>Cytophagales</taxon>
        <taxon>Hymenobacteraceae</taxon>
        <taxon>Hymenobacter</taxon>
    </lineage>
</organism>
<dbReference type="InterPro" id="IPR023346">
    <property type="entry name" value="Lysozyme-like_dom_sf"/>
</dbReference>
<comment type="caution">
    <text evidence="2">The sequence shown here is derived from an EMBL/GenBank/DDBJ whole genome shotgun (WGS) entry which is preliminary data.</text>
</comment>
<dbReference type="RefSeq" id="WP_086597350.1">
    <property type="nucleotide sequence ID" value="NZ_MTSE01000046.1"/>
</dbReference>
<evidence type="ECO:0000313" key="3">
    <source>
        <dbReference type="Proteomes" id="UP000194873"/>
    </source>
</evidence>
<dbReference type="AlphaFoldDB" id="A0A243W5F4"/>
<proteinExistence type="predicted"/>
<dbReference type="Pfam" id="PF00182">
    <property type="entry name" value="Glyco_hydro_19"/>
    <property type="match status" value="1"/>
</dbReference>
<dbReference type="Proteomes" id="UP000194873">
    <property type="component" value="Unassembled WGS sequence"/>
</dbReference>
<dbReference type="Gene3D" id="1.10.530.10">
    <property type="match status" value="1"/>
</dbReference>
<dbReference type="GO" id="GO:0016998">
    <property type="term" value="P:cell wall macromolecule catabolic process"/>
    <property type="evidence" value="ECO:0007669"/>
    <property type="project" value="InterPro"/>
</dbReference>
<gene>
    <name evidence="2" type="ORF">BXP70_27660</name>
</gene>